<dbReference type="Gene3D" id="4.10.240.10">
    <property type="entry name" value="Zn(2)-C6 fungal-type DNA-binding domain"/>
    <property type="match status" value="1"/>
</dbReference>
<dbReference type="GO" id="GO:0000981">
    <property type="term" value="F:DNA-binding transcription factor activity, RNA polymerase II-specific"/>
    <property type="evidence" value="ECO:0007669"/>
    <property type="project" value="InterPro"/>
</dbReference>
<keyword evidence="2" id="KW-0805">Transcription regulation</keyword>
<dbReference type="Pfam" id="PF00172">
    <property type="entry name" value="Zn_clus"/>
    <property type="match status" value="1"/>
</dbReference>
<keyword evidence="9" id="KW-1185">Reference proteome</keyword>
<dbReference type="InterPro" id="IPR051089">
    <property type="entry name" value="prtT"/>
</dbReference>
<keyword evidence="3" id="KW-0238">DNA-binding</keyword>
<comment type="caution">
    <text evidence="8">The sequence shown here is derived from an EMBL/GenBank/DDBJ whole genome shotgun (WGS) entry which is preliminary data.</text>
</comment>
<reference evidence="8 9" key="1">
    <citation type="submission" date="2023-10" db="EMBL/GenBank/DDBJ databases">
        <title>Draft genome sequence of Xylaria bambusicola isolate GMP-LS, the root and basal stem rot pathogen of sugarcane in Indonesia.</title>
        <authorList>
            <person name="Selvaraj P."/>
            <person name="Muralishankar V."/>
            <person name="Muruganantham S."/>
            <person name="Sp S."/>
            <person name="Haryani S."/>
            <person name="Lau K.J.X."/>
            <person name="Naqvi N.I."/>
        </authorList>
    </citation>
    <scope>NUCLEOTIDE SEQUENCE [LARGE SCALE GENOMIC DNA]</scope>
    <source>
        <strain evidence="8">GMP-LS</strain>
    </source>
</reference>
<protein>
    <recommendedName>
        <fullName evidence="7">Zn(2)-C6 fungal-type domain-containing protein</fullName>
    </recommendedName>
</protein>
<dbReference type="PANTHER" id="PTHR31845">
    <property type="entry name" value="FINGER DOMAIN PROTEIN, PUTATIVE-RELATED"/>
    <property type="match status" value="1"/>
</dbReference>
<feature type="domain" description="Zn(2)-C6 fungal-type" evidence="7">
    <location>
        <begin position="35"/>
        <end position="65"/>
    </location>
</feature>
<evidence type="ECO:0000256" key="5">
    <source>
        <dbReference type="ARBA" id="ARBA00023242"/>
    </source>
</evidence>
<evidence type="ECO:0000256" key="2">
    <source>
        <dbReference type="ARBA" id="ARBA00023015"/>
    </source>
</evidence>
<sequence>MFATWKYDPKDNDVVLSTQALTFDPVTAKTTGTKACFLCRTKKLRCDGDRNGCQRCKSHGQECKYVDTARQQKKANSTKNLEHRERSKSSSSMTSLASSSRLPNAEQQQQQPEQQQEQRQECQKQQRKQQQDDFSWLLAQPPSIDFFAEHDLMHDSAVQSVPMACLGDVGAIADPSDIDADLSSSLLKTYSTLYPNFTLDKSLSIGADNEAEVAFKPHGSSSAPCDCLYRIVIVMDKLGVQDDCAMEESLNNLLILYKEALGNSTTMLDCVICTGRVENMLILAILMDKLARLSYQIVQITENSIHPTPILNLGDYKVDSAEEYAALIGSLLGVQLRRLQVLAQSLHQVSSHFHSETLEHRLTVCRGFVARSLDALRNCG</sequence>
<evidence type="ECO:0000256" key="3">
    <source>
        <dbReference type="ARBA" id="ARBA00023125"/>
    </source>
</evidence>
<dbReference type="SMART" id="SM00066">
    <property type="entry name" value="GAL4"/>
    <property type="match status" value="1"/>
</dbReference>
<dbReference type="GO" id="GO:0005634">
    <property type="term" value="C:nucleus"/>
    <property type="evidence" value="ECO:0007669"/>
    <property type="project" value="UniProtKB-SubCell"/>
</dbReference>
<feature type="region of interest" description="Disordered" evidence="6">
    <location>
        <begin position="70"/>
        <end position="126"/>
    </location>
</feature>
<keyword evidence="4" id="KW-0804">Transcription</keyword>
<dbReference type="PROSITE" id="PS50048">
    <property type="entry name" value="ZN2_CY6_FUNGAL_2"/>
    <property type="match status" value="1"/>
</dbReference>
<evidence type="ECO:0000313" key="9">
    <source>
        <dbReference type="Proteomes" id="UP001305414"/>
    </source>
</evidence>
<evidence type="ECO:0000313" key="8">
    <source>
        <dbReference type="EMBL" id="KAK5637150.1"/>
    </source>
</evidence>
<comment type="subcellular location">
    <subcellularLocation>
        <location evidence="1">Nucleus</location>
    </subcellularLocation>
</comment>
<evidence type="ECO:0000256" key="6">
    <source>
        <dbReference type="SAM" id="MobiDB-lite"/>
    </source>
</evidence>
<dbReference type="InterPro" id="IPR001138">
    <property type="entry name" value="Zn2Cys6_DnaBD"/>
</dbReference>
<evidence type="ECO:0000256" key="4">
    <source>
        <dbReference type="ARBA" id="ARBA00023163"/>
    </source>
</evidence>
<dbReference type="SUPFAM" id="SSF57701">
    <property type="entry name" value="Zn2/Cys6 DNA-binding domain"/>
    <property type="match status" value="1"/>
</dbReference>
<dbReference type="GO" id="GO:0000976">
    <property type="term" value="F:transcription cis-regulatory region binding"/>
    <property type="evidence" value="ECO:0007669"/>
    <property type="project" value="TreeGrafter"/>
</dbReference>
<dbReference type="PANTHER" id="PTHR31845:SF17">
    <property type="entry name" value="ZN(II)2CYS6 TRANSCRIPTION FACTOR (EUROFUNG)"/>
    <property type="match status" value="1"/>
</dbReference>
<evidence type="ECO:0000256" key="1">
    <source>
        <dbReference type="ARBA" id="ARBA00004123"/>
    </source>
</evidence>
<feature type="compositionally biased region" description="Low complexity" evidence="6">
    <location>
        <begin position="89"/>
        <end position="115"/>
    </location>
</feature>
<dbReference type="Proteomes" id="UP001305414">
    <property type="component" value="Unassembled WGS sequence"/>
</dbReference>
<dbReference type="EMBL" id="JAWHQM010000093">
    <property type="protein sequence ID" value="KAK5637150.1"/>
    <property type="molecule type" value="Genomic_DNA"/>
</dbReference>
<dbReference type="PROSITE" id="PS00463">
    <property type="entry name" value="ZN2_CY6_FUNGAL_1"/>
    <property type="match status" value="1"/>
</dbReference>
<keyword evidence="5" id="KW-0539">Nucleus</keyword>
<organism evidence="8 9">
    <name type="scientific">Xylaria bambusicola</name>
    <dbReference type="NCBI Taxonomy" id="326684"/>
    <lineage>
        <taxon>Eukaryota</taxon>
        <taxon>Fungi</taxon>
        <taxon>Dikarya</taxon>
        <taxon>Ascomycota</taxon>
        <taxon>Pezizomycotina</taxon>
        <taxon>Sordariomycetes</taxon>
        <taxon>Xylariomycetidae</taxon>
        <taxon>Xylariales</taxon>
        <taxon>Xylariaceae</taxon>
        <taxon>Xylaria</taxon>
    </lineage>
</organism>
<dbReference type="CDD" id="cd00067">
    <property type="entry name" value="GAL4"/>
    <property type="match status" value="1"/>
</dbReference>
<dbReference type="GO" id="GO:0008270">
    <property type="term" value="F:zinc ion binding"/>
    <property type="evidence" value="ECO:0007669"/>
    <property type="project" value="InterPro"/>
</dbReference>
<gene>
    <name evidence="8" type="ORF">RRF57_012862</name>
</gene>
<proteinExistence type="predicted"/>
<dbReference type="InterPro" id="IPR036864">
    <property type="entry name" value="Zn2-C6_fun-type_DNA-bd_sf"/>
</dbReference>
<accession>A0AAN7UQP6</accession>
<evidence type="ECO:0000259" key="7">
    <source>
        <dbReference type="PROSITE" id="PS50048"/>
    </source>
</evidence>
<name>A0AAN7UQP6_9PEZI</name>
<dbReference type="AlphaFoldDB" id="A0AAN7UQP6"/>